<sequence>MKLKKVTALFLVSAMVIGSLAGCTKDTTTASDDAAATEAPADDAAADDAEATDDAAADDAAAEDTSSDAAATDIANFKIDPSQIPQEKLDTTLYVACSIRGLENPYIATIADGMDMFCEYLDSIGQKYESQVLDSGGSNDVEIDNMRQFAAKAEGNAIAYADPNESAIAPSLAEAMASSGGYIGTAWNKPDDVEPADYDPNWVIHTSADNVANAKATATALFESMGGSGKIFVVEGLLGNTANNERVEGLEQALAEYPDIEVAHQDTGNWNTDEALTLVETWLNDTPDVGGIWCANDNMATGVLQALDAKGLKGEVGVTGCDANTDIIEGIQDGSVTATVSSNGYLQGGYTLAICYAAWTGLIDPTTLPDEYRNFKTPAIIVTADNVEEYVAEYVDNIPEYDFSDIWFCKAD</sequence>
<dbReference type="InterPro" id="IPR028082">
    <property type="entry name" value="Peripla_BP_I"/>
</dbReference>
<evidence type="ECO:0000256" key="2">
    <source>
        <dbReference type="ARBA" id="ARBA00007639"/>
    </source>
</evidence>
<protein>
    <submittedName>
        <fullName evidence="7">Sugar ABC transporter substrate-binding protein</fullName>
    </submittedName>
</protein>
<keyword evidence="3 5" id="KW-0732">Signal</keyword>
<dbReference type="PROSITE" id="PS51257">
    <property type="entry name" value="PROKAR_LIPOPROTEIN"/>
    <property type="match status" value="1"/>
</dbReference>
<proteinExistence type="inferred from homology"/>
<evidence type="ECO:0000256" key="4">
    <source>
        <dbReference type="SAM" id="MobiDB-lite"/>
    </source>
</evidence>
<accession>A0A9D1WIG8</accession>
<dbReference type="Gene3D" id="3.40.50.2300">
    <property type="match status" value="2"/>
</dbReference>
<evidence type="ECO:0000313" key="8">
    <source>
        <dbReference type="Proteomes" id="UP000886817"/>
    </source>
</evidence>
<comment type="subcellular location">
    <subcellularLocation>
        <location evidence="1">Cell envelope</location>
    </subcellularLocation>
</comment>
<dbReference type="Pfam" id="PF13407">
    <property type="entry name" value="Peripla_BP_4"/>
    <property type="match status" value="1"/>
</dbReference>
<dbReference type="AlphaFoldDB" id="A0A9D1WIG8"/>
<reference evidence="7" key="1">
    <citation type="journal article" date="2021" name="PeerJ">
        <title>Extensive microbial diversity within the chicken gut microbiome revealed by metagenomics and culture.</title>
        <authorList>
            <person name="Gilroy R."/>
            <person name="Ravi A."/>
            <person name="Getino M."/>
            <person name="Pursley I."/>
            <person name="Horton D.L."/>
            <person name="Alikhan N.F."/>
            <person name="Baker D."/>
            <person name="Gharbi K."/>
            <person name="Hall N."/>
            <person name="Watson M."/>
            <person name="Adriaenssens E.M."/>
            <person name="Foster-Nyarko E."/>
            <person name="Jarju S."/>
            <person name="Secka A."/>
            <person name="Antonio M."/>
            <person name="Oren A."/>
            <person name="Chaudhuri R.R."/>
            <person name="La Ragione R."/>
            <person name="Hildebrand F."/>
            <person name="Pallen M.J."/>
        </authorList>
    </citation>
    <scope>NUCLEOTIDE SEQUENCE</scope>
    <source>
        <strain evidence="7">ChiSjej1B19-8411</strain>
    </source>
</reference>
<comment type="similarity">
    <text evidence="2">Belongs to the bacterial solute-binding protein 2 family.</text>
</comment>
<feature type="compositionally biased region" description="Acidic residues" evidence="4">
    <location>
        <begin position="40"/>
        <end position="66"/>
    </location>
</feature>
<gene>
    <name evidence="7" type="ORF">IAA45_07715</name>
</gene>
<name>A0A9D1WIG8_9FIRM</name>
<feature type="signal peptide" evidence="5">
    <location>
        <begin position="1"/>
        <end position="21"/>
    </location>
</feature>
<dbReference type="PANTHER" id="PTHR46847">
    <property type="entry name" value="D-ALLOSE-BINDING PERIPLASMIC PROTEIN-RELATED"/>
    <property type="match status" value="1"/>
</dbReference>
<evidence type="ECO:0000259" key="6">
    <source>
        <dbReference type="Pfam" id="PF13407"/>
    </source>
</evidence>
<feature type="chain" id="PRO_5038538472" evidence="5">
    <location>
        <begin position="22"/>
        <end position="412"/>
    </location>
</feature>
<dbReference type="PANTHER" id="PTHR46847:SF1">
    <property type="entry name" value="D-ALLOSE-BINDING PERIPLASMIC PROTEIN-RELATED"/>
    <property type="match status" value="1"/>
</dbReference>
<evidence type="ECO:0000256" key="3">
    <source>
        <dbReference type="ARBA" id="ARBA00022729"/>
    </source>
</evidence>
<feature type="domain" description="Periplasmic binding protein" evidence="6">
    <location>
        <begin position="99"/>
        <end position="361"/>
    </location>
</feature>
<evidence type="ECO:0000313" key="7">
    <source>
        <dbReference type="EMBL" id="HIX59584.1"/>
    </source>
</evidence>
<feature type="region of interest" description="Disordered" evidence="4">
    <location>
        <begin position="29"/>
        <end position="68"/>
    </location>
</feature>
<dbReference type="GO" id="GO:0030246">
    <property type="term" value="F:carbohydrate binding"/>
    <property type="evidence" value="ECO:0007669"/>
    <property type="project" value="UniProtKB-ARBA"/>
</dbReference>
<dbReference type="CDD" id="cd01536">
    <property type="entry name" value="PBP1_ABC_sugar_binding-like"/>
    <property type="match status" value="1"/>
</dbReference>
<feature type="compositionally biased region" description="Low complexity" evidence="4">
    <location>
        <begin position="29"/>
        <end position="39"/>
    </location>
</feature>
<comment type="caution">
    <text evidence="7">The sequence shown here is derived from an EMBL/GenBank/DDBJ whole genome shotgun (WGS) entry which is preliminary data.</text>
</comment>
<reference evidence="7" key="2">
    <citation type="submission" date="2021-04" db="EMBL/GenBank/DDBJ databases">
        <authorList>
            <person name="Gilroy R."/>
        </authorList>
    </citation>
    <scope>NUCLEOTIDE SEQUENCE</scope>
    <source>
        <strain evidence="7">ChiSjej1B19-8411</strain>
    </source>
</reference>
<dbReference type="EMBL" id="DXEX01000168">
    <property type="protein sequence ID" value="HIX59584.1"/>
    <property type="molecule type" value="Genomic_DNA"/>
</dbReference>
<evidence type="ECO:0000256" key="5">
    <source>
        <dbReference type="SAM" id="SignalP"/>
    </source>
</evidence>
<dbReference type="SUPFAM" id="SSF53822">
    <property type="entry name" value="Periplasmic binding protein-like I"/>
    <property type="match status" value="1"/>
</dbReference>
<dbReference type="InterPro" id="IPR025997">
    <property type="entry name" value="SBP_2_dom"/>
</dbReference>
<dbReference type="Proteomes" id="UP000886817">
    <property type="component" value="Unassembled WGS sequence"/>
</dbReference>
<organism evidence="7 8">
    <name type="scientific">Candidatus Blautia gallistercoris</name>
    <dbReference type="NCBI Taxonomy" id="2838490"/>
    <lineage>
        <taxon>Bacteria</taxon>
        <taxon>Bacillati</taxon>
        <taxon>Bacillota</taxon>
        <taxon>Clostridia</taxon>
        <taxon>Lachnospirales</taxon>
        <taxon>Lachnospiraceae</taxon>
        <taxon>Blautia</taxon>
    </lineage>
</organism>
<evidence type="ECO:0000256" key="1">
    <source>
        <dbReference type="ARBA" id="ARBA00004196"/>
    </source>
</evidence>
<dbReference type="GO" id="GO:0030313">
    <property type="term" value="C:cell envelope"/>
    <property type="evidence" value="ECO:0007669"/>
    <property type="project" value="UniProtKB-SubCell"/>
</dbReference>